<proteinExistence type="predicted"/>
<name>A0ACB8E116_DERSI</name>
<dbReference type="EMBL" id="CM023470">
    <property type="protein sequence ID" value="KAH7980274.1"/>
    <property type="molecule type" value="Genomic_DNA"/>
</dbReference>
<accession>A0ACB8E116</accession>
<reference evidence="1" key="1">
    <citation type="submission" date="2020-05" db="EMBL/GenBank/DDBJ databases">
        <title>Large-scale comparative analyses of tick genomes elucidate their genetic diversity and vector capacities.</title>
        <authorList>
            <person name="Jia N."/>
            <person name="Wang J."/>
            <person name="Shi W."/>
            <person name="Du L."/>
            <person name="Sun Y."/>
            <person name="Zhan W."/>
            <person name="Jiang J."/>
            <person name="Wang Q."/>
            <person name="Zhang B."/>
            <person name="Ji P."/>
            <person name="Sakyi L.B."/>
            <person name="Cui X."/>
            <person name="Yuan T."/>
            <person name="Jiang B."/>
            <person name="Yang W."/>
            <person name="Lam T.T.-Y."/>
            <person name="Chang Q."/>
            <person name="Ding S."/>
            <person name="Wang X."/>
            <person name="Zhu J."/>
            <person name="Ruan X."/>
            <person name="Zhao L."/>
            <person name="Wei J."/>
            <person name="Que T."/>
            <person name="Du C."/>
            <person name="Cheng J."/>
            <person name="Dai P."/>
            <person name="Han X."/>
            <person name="Huang E."/>
            <person name="Gao Y."/>
            <person name="Liu J."/>
            <person name="Shao H."/>
            <person name="Ye R."/>
            <person name="Li L."/>
            <person name="Wei W."/>
            <person name="Wang X."/>
            <person name="Wang C."/>
            <person name="Yang T."/>
            <person name="Huo Q."/>
            <person name="Li W."/>
            <person name="Guo W."/>
            <person name="Chen H."/>
            <person name="Zhou L."/>
            <person name="Ni X."/>
            <person name="Tian J."/>
            <person name="Zhou Y."/>
            <person name="Sheng Y."/>
            <person name="Liu T."/>
            <person name="Pan Y."/>
            <person name="Xia L."/>
            <person name="Li J."/>
            <person name="Zhao F."/>
            <person name="Cao W."/>
        </authorList>
    </citation>
    <scope>NUCLEOTIDE SEQUENCE</scope>
    <source>
        <strain evidence="1">Dsil-2018</strain>
    </source>
</reference>
<keyword evidence="2" id="KW-1185">Reference proteome</keyword>
<protein>
    <submittedName>
        <fullName evidence="1">Uncharacterized protein</fullName>
    </submittedName>
</protein>
<organism evidence="1 2">
    <name type="scientific">Dermacentor silvarum</name>
    <name type="common">Tick</name>
    <dbReference type="NCBI Taxonomy" id="543639"/>
    <lineage>
        <taxon>Eukaryota</taxon>
        <taxon>Metazoa</taxon>
        <taxon>Ecdysozoa</taxon>
        <taxon>Arthropoda</taxon>
        <taxon>Chelicerata</taxon>
        <taxon>Arachnida</taxon>
        <taxon>Acari</taxon>
        <taxon>Parasitiformes</taxon>
        <taxon>Ixodida</taxon>
        <taxon>Ixodoidea</taxon>
        <taxon>Ixodidae</taxon>
        <taxon>Rhipicephalinae</taxon>
        <taxon>Dermacentor</taxon>
    </lineage>
</organism>
<comment type="caution">
    <text evidence="1">The sequence shown here is derived from an EMBL/GenBank/DDBJ whole genome shotgun (WGS) entry which is preliminary data.</text>
</comment>
<sequence>MEEMPQMVAITKTLVIVGDGAGWKTCLLIVFSKDQFPETAVAAYYIAVIEVGGSQVELTLWDTAALEDYCRLRPLSYLDTDVVLMCFSIDSPDSLENNTESGRPEVRRFCPSVPVTLAGNKKDLRNDSDTLPEWAKTKRKPLAPGEGRTIAEETNA</sequence>
<evidence type="ECO:0000313" key="1">
    <source>
        <dbReference type="EMBL" id="KAH7980274.1"/>
    </source>
</evidence>
<dbReference type="Proteomes" id="UP000821865">
    <property type="component" value="Chromosome 1"/>
</dbReference>
<gene>
    <name evidence="1" type="ORF">HPB49_014454</name>
</gene>
<evidence type="ECO:0000313" key="2">
    <source>
        <dbReference type="Proteomes" id="UP000821865"/>
    </source>
</evidence>